<dbReference type="GO" id="GO:0016805">
    <property type="term" value="F:dipeptidase activity"/>
    <property type="evidence" value="ECO:0007669"/>
    <property type="project" value="UniProtKB-KW"/>
</dbReference>
<comment type="similarity">
    <text evidence="2 6">Belongs to the peptidase C69 family.</text>
</comment>
<accession>A0A0R2LT48</accession>
<protein>
    <recommendedName>
        <fullName evidence="6">Dipeptidase</fullName>
        <ecNumber evidence="6">3.4.-.-</ecNumber>
    </recommendedName>
</protein>
<comment type="catalytic activity">
    <reaction evidence="1">
        <text>an L-aminoacyl-L-amino acid + H2O = 2 an L-alpha-amino acid</text>
        <dbReference type="Rhea" id="RHEA:48940"/>
        <dbReference type="ChEBI" id="CHEBI:15377"/>
        <dbReference type="ChEBI" id="CHEBI:59869"/>
        <dbReference type="ChEBI" id="CHEBI:77460"/>
        <dbReference type="EC" id="3.4.13.19"/>
    </reaction>
</comment>
<organism evidence="7 8">
    <name type="scientific">Ligilactobacillus pobuzihii</name>
    <dbReference type="NCBI Taxonomy" id="449659"/>
    <lineage>
        <taxon>Bacteria</taxon>
        <taxon>Bacillati</taxon>
        <taxon>Bacillota</taxon>
        <taxon>Bacilli</taxon>
        <taxon>Lactobacillales</taxon>
        <taxon>Lactobacillaceae</taxon>
        <taxon>Ligilactobacillus</taxon>
    </lineage>
</organism>
<name>A0A0R2LT48_9LACO</name>
<dbReference type="Pfam" id="PF03577">
    <property type="entry name" value="Peptidase_C69"/>
    <property type="match status" value="1"/>
</dbReference>
<evidence type="ECO:0000256" key="4">
    <source>
        <dbReference type="ARBA" id="ARBA00022801"/>
    </source>
</evidence>
<keyword evidence="5 6" id="KW-0224">Dipeptidase</keyword>
<evidence type="ECO:0000256" key="5">
    <source>
        <dbReference type="ARBA" id="ARBA00022997"/>
    </source>
</evidence>
<keyword evidence="8" id="KW-1185">Reference proteome</keyword>
<gene>
    <name evidence="7" type="ORF">IV66_GL000243</name>
</gene>
<dbReference type="InterPro" id="IPR005322">
    <property type="entry name" value="Peptidase_C69"/>
</dbReference>
<evidence type="ECO:0000256" key="1">
    <source>
        <dbReference type="ARBA" id="ARBA00001670"/>
    </source>
</evidence>
<dbReference type="Proteomes" id="UP000051886">
    <property type="component" value="Unassembled WGS sequence"/>
</dbReference>
<reference evidence="7 8" key="1">
    <citation type="journal article" date="2015" name="Genome Announc.">
        <title>Expanding the biotechnology potential of lactobacilli through comparative genomics of 213 strains and associated genera.</title>
        <authorList>
            <person name="Sun Z."/>
            <person name="Harris H.M."/>
            <person name="McCann A."/>
            <person name="Guo C."/>
            <person name="Argimon S."/>
            <person name="Zhang W."/>
            <person name="Yang X."/>
            <person name="Jeffery I.B."/>
            <person name="Cooney J.C."/>
            <person name="Kagawa T.F."/>
            <person name="Liu W."/>
            <person name="Song Y."/>
            <person name="Salvetti E."/>
            <person name="Wrobel A."/>
            <person name="Rasinkangas P."/>
            <person name="Parkhill J."/>
            <person name="Rea M.C."/>
            <person name="O'Sullivan O."/>
            <person name="Ritari J."/>
            <person name="Douillard F.P."/>
            <person name="Paul Ross R."/>
            <person name="Yang R."/>
            <person name="Briner A.E."/>
            <person name="Felis G.E."/>
            <person name="de Vos W.M."/>
            <person name="Barrangou R."/>
            <person name="Klaenhammer T.R."/>
            <person name="Caufield P.W."/>
            <person name="Cui Y."/>
            <person name="Zhang H."/>
            <person name="O'Toole P.W."/>
        </authorList>
    </citation>
    <scope>NUCLEOTIDE SEQUENCE [LARGE SCALE GENOMIC DNA]</scope>
    <source>
        <strain evidence="7 8">NBRC 103219</strain>
    </source>
</reference>
<dbReference type="NCBIfam" id="NF033678">
    <property type="entry name" value="C69_fam_dipept"/>
    <property type="match status" value="1"/>
</dbReference>
<dbReference type="AlphaFoldDB" id="A0A0R2LT48"/>
<keyword evidence="3 6" id="KW-0645">Protease</keyword>
<dbReference type="EMBL" id="JQCN01000001">
    <property type="protein sequence ID" value="KRO02816.1"/>
    <property type="molecule type" value="Genomic_DNA"/>
</dbReference>
<comment type="caution">
    <text evidence="7">The sequence shown here is derived from an EMBL/GenBank/DDBJ whole genome shotgun (WGS) entry which is preliminary data.</text>
</comment>
<dbReference type="EC" id="3.4.-.-" evidence="6"/>
<dbReference type="Gene3D" id="3.60.60.10">
    <property type="entry name" value="Penicillin V Acylase, Chain A"/>
    <property type="match status" value="1"/>
</dbReference>
<evidence type="ECO:0000313" key="8">
    <source>
        <dbReference type="Proteomes" id="UP000051886"/>
    </source>
</evidence>
<sequence length="525" mass="59595">MTKSNTHPFEVKDDQSLPLYNLIYDRIAINQLRSNKNAALIFVNLRRKIMSFSKNDFSACTSILAGKNATLDGSTIIARNEDSKSAWPKYMQIHAHKEYAETQEFVSPDNGFKIKLPQIRAKYSATPEWTDKFGVFEEDGINEYGVAMSATESAYANERVLGYDPLVKDGISEEAMLTVVLPYIHTAREGVKRLGQLIEKYGTSESNGILFSDSTEVWYLETGSGHQWVAQRIPDDSYAVVANQLAIQEIDFSRPDDFMYATNIQEFVTENHLNPHADNFNFRNIFGTHDLSDEIYSTPRVWYGQKIFNPEIKQEPMNQELPFIRKADRLLGLDDFKYVLGSHFQNTPYDPLGFGTEDQKRKFRPISLAKTQESHILQIRPDLPKEIAGIHWLAMGVTAQSVFIPTYAGATDVHPAYKVGKQKYSKDSAYWTYKLVGVLVDGHYTELQNLLKDAQKDTTITLSNMLHESDQTAKTLTGEKLVKYLTEQNIKMQQLGLDKMEQLISELVTASTDLSVLNFNTDANL</sequence>
<dbReference type="PANTHER" id="PTHR12994:SF17">
    <property type="entry name" value="LD30995P"/>
    <property type="match status" value="1"/>
</dbReference>
<evidence type="ECO:0000256" key="3">
    <source>
        <dbReference type="ARBA" id="ARBA00022670"/>
    </source>
</evidence>
<evidence type="ECO:0000313" key="7">
    <source>
        <dbReference type="EMBL" id="KRO02816.1"/>
    </source>
</evidence>
<dbReference type="GO" id="GO:0006508">
    <property type="term" value="P:proteolysis"/>
    <property type="evidence" value="ECO:0007669"/>
    <property type="project" value="UniProtKB-KW"/>
</dbReference>
<dbReference type="STRING" id="449659.IV66_GL000243"/>
<dbReference type="GO" id="GO:0070004">
    <property type="term" value="F:cysteine-type exopeptidase activity"/>
    <property type="evidence" value="ECO:0007669"/>
    <property type="project" value="InterPro"/>
</dbReference>
<evidence type="ECO:0000256" key="2">
    <source>
        <dbReference type="ARBA" id="ARBA00007225"/>
    </source>
</evidence>
<dbReference type="PANTHER" id="PTHR12994">
    <property type="entry name" value="SECERNIN"/>
    <property type="match status" value="1"/>
</dbReference>
<keyword evidence="4 6" id="KW-0378">Hydrolase</keyword>
<proteinExistence type="inferred from homology"/>
<evidence type="ECO:0000256" key="6">
    <source>
        <dbReference type="RuleBase" id="RU364089"/>
    </source>
</evidence>
<dbReference type="InterPro" id="IPR047804">
    <property type="entry name" value="C69_dipept_A-like"/>
</dbReference>
<dbReference type="PATRIC" id="fig|449659.4.peg.241"/>